<keyword evidence="13" id="KW-1185">Reference proteome</keyword>
<dbReference type="InterPro" id="IPR007619">
    <property type="entry name" value="Herpes_U44"/>
</dbReference>
<evidence type="ECO:0000256" key="4">
    <source>
        <dbReference type="ARBA" id="ARBA00004328"/>
    </source>
</evidence>
<protein>
    <submittedName>
        <fullName evidence="12">ORF55</fullName>
    </submittedName>
</protein>
<proteinExistence type="inferred from homology"/>
<keyword evidence="8" id="KW-0946">Virion</keyword>
<dbReference type="KEGG" id="vg:65099586"/>
<evidence type="ECO:0000256" key="8">
    <source>
        <dbReference type="ARBA" id="ARBA00022844"/>
    </source>
</evidence>
<comment type="similarity">
    <text evidence="5">Belongs to the herpesviridae UL51 family.</text>
</comment>
<evidence type="ECO:0000256" key="9">
    <source>
        <dbReference type="ARBA" id="ARBA00023139"/>
    </source>
</evidence>
<dbReference type="GO" id="GO:0044423">
    <property type="term" value="C:virion component"/>
    <property type="evidence" value="ECO:0007669"/>
    <property type="project" value="UniProtKB-KW"/>
</dbReference>
<keyword evidence="9" id="KW-0564">Palmitate</keyword>
<dbReference type="Proteomes" id="UP000297089">
    <property type="component" value="Segment"/>
</dbReference>
<evidence type="ECO:0000313" key="12">
    <source>
        <dbReference type="EMBL" id="AJE29702.1"/>
    </source>
</evidence>
<evidence type="ECO:0000256" key="6">
    <source>
        <dbReference type="ARBA" id="ARBA00022553"/>
    </source>
</evidence>
<comment type="subcellular location">
    <subcellularLocation>
        <location evidence="2">Host Golgi apparatus</location>
    </subcellularLocation>
    <subcellularLocation>
        <location evidence="3">Host cytoplasm</location>
    </subcellularLocation>
    <subcellularLocation>
        <location evidence="4">Virion</location>
    </subcellularLocation>
</comment>
<name>A0A0B5D5G7_9GAMA</name>
<keyword evidence="7" id="KW-1040">Host Golgi apparatus</keyword>
<keyword evidence="11" id="KW-0449">Lipoprotein</keyword>
<evidence type="ECO:0000256" key="7">
    <source>
        <dbReference type="ARBA" id="ARBA00022812"/>
    </source>
</evidence>
<dbReference type="EMBL" id="KP265674">
    <property type="protein sequence ID" value="AJE29702.1"/>
    <property type="molecule type" value="Genomic_DNA"/>
</dbReference>
<evidence type="ECO:0000256" key="5">
    <source>
        <dbReference type="ARBA" id="ARBA00006551"/>
    </source>
</evidence>
<evidence type="ECO:0000256" key="3">
    <source>
        <dbReference type="ARBA" id="ARBA00004192"/>
    </source>
</evidence>
<evidence type="ECO:0000256" key="10">
    <source>
        <dbReference type="ARBA" id="ARBA00023200"/>
    </source>
</evidence>
<evidence type="ECO:0000313" key="13">
    <source>
        <dbReference type="Proteomes" id="UP000297089"/>
    </source>
</evidence>
<organism evidence="12 13">
    <name type="scientific">macacine gammaherpesvirus 12</name>
    <dbReference type="NCBI Taxonomy" id="2560571"/>
    <lineage>
        <taxon>Viruses</taxon>
        <taxon>Duplodnaviria</taxon>
        <taxon>Heunggongvirae</taxon>
        <taxon>Peploviricota</taxon>
        <taxon>Herviviricetes</taxon>
        <taxon>Herpesvirales</taxon>
        <taxon>Orthoherpesviridae</taxon>
        <taxon>Gammaherpesvirinae</taxon>
        <taxon>Rhadinovirus</taxon>
        <taxon>Rhadinovirus macacinegamma12</taxon>
    </lineage>
</organism>
<sequence length="210" mass="22909">MAGPGSFWTCCGFSPFGRVGCRYRPLPDPLNECPTHWRTEIAMGLPPGVDMGDVKQAEMCTAALRQTYLLAVQSNKITEYLRRFDAARVPAGCQETVRIQISKLKSIQNVIWNAMLSLAIGDITVDESAFHALLNKRADETVSLLEMEKLATTIASDDSVTWAAEINNVLVETEASSNPSHPVIRQPTTQMAAADNIVSDKIIQAAQTDG</sequence>
<comment type="function">
    <text evidence="1">Plays several roles during the time course of infection, including egress of virus particles from the perinuclear space and secondary envelopment of cytoplasmic capsids that bud into specific trans-Golgi network (TGN)-derived membranes.</text>
</comment>
<accession>A0A0B5D5G7</accession>
<evidence type="ECO:0000256" key="2">
    <source>
        <dbReference type="ARBA" id="ARBA00004136"/>
    </source>
</evidence>
<keyword evidence="6" id="KW-0597">Phosphoprotein</keyword>
<gene>
    <name evidence="12" type="primary">ORF55</name>
</gene>
<dbReference type="GO" id="GO:0044177">
    <property type="term" value="C:host cell Golgi apparatus"/>
    <property type="evidence" value="ECO:0007669"/>
    <property type="project" value="UniProtKB-SubCell"/>
</dbReference>
<evidence type="ECO:0000256" key="1">
    <source>
        <dbReference type="ARBA" id="ARBA00001991"/>
    </source>
</evidence>
<evidence type="ECO:0000256" key="11">
    <source>
        <dbReference type="ARBA" id="ARBA00023288"/>
    </source>
</evidence>
<keyword evidence="10" id="KW-1035">Host cytoplasm</keyword>
<reference evidence="12 13" key="1">
    <citation type="submission" date="2018-02" db="EMBL/GenBank/DDBJ databases">
        <title>Complete genome sequence of MneRV2, the pig-tailed macaque RV2 rhadinovirus, and evolutionary relationship with rhesus macaque RRV and human herpesvirus 8/KSHV.</title>
        <authorList>
            <person name="Rose T.M."/>
            <person name="Bruce A.G."/>
        </authorList>
    </citation>
    <scope>NUCLEOTIDE SEQUENCE [LARGE SCALE GENOMIC DNA]</scope>
    <source>
        <strain evidence="12 13">J97167</strain>
    </source>
</reference>
<dbReference type="Pfam" id="PF04533">
    <property type="entry name" value="Herpes_U44"/>
    <property type="match status" value="1"/>
</dbReference>